<dbReference type="Proteomes" id="UP000515976">
    <property type="component" value="Chromosome"/>
</dbReference>
<organism evidence="2 3">
    <name type="scientific">Phycicoccus endophyticus</name>
    <dbReference type="NCBI Taxonomy" id="1690220"/>
    <lineage>
        <taxon>Bacteria</taxon>
        <taxon>Bacillati</taxon>
        <taxon>Actinomycetota</taxon>
        <taxon>Actinomycetes</taxon>
        <taxon>Micrococcales</taxon>
        <taxon>Intrasporangiaceae</taxon>
        <taxon>Phycicoccus</taxon>
    </lineage>
</organism>
<dbReference type="AlphaFoldDB" id="A0A7G9R564"/>
<proteinExistence type="predicted"/>
<evidence type="ECO:0000313" key="2">
    <source>
        <dbReference type="EMBL" id="QNN50739.1"/>
    </source>
</evidence>
<name>A0A7G9R564_9MICO</name>
<protein>
    <submittedName>
        <fullName evidence="2">Uncharacterized protein</fullName>
    </submittedName>
</protein>
<gene>
    <name evidence="2" type="ORF">H9L10_07345</name>
</gene>
<keyword evidence="3" id="KW-1185">Reference proteome</keyword>
<dbReference type="KEGG" id="pei:H9L10_07345"/>
<accession>A0A7G9R564</accession>
<evidence type="ECO:0000256" key="1">
    <source>
        <dbReference type="SAM" id="MobiDB-lite"/>
    </source>
</evidence>
<feature type="region of interest" description="Disordered" evidence="1">
    <location>
        <begin position="377"/>
        <end position="408"/>
    </location>
</feature>
<dbReference type="RefSeq" id="WP_166104437.1">
    <property type="nucleotide sequence ID" value="NZ_BMMY01000009.1"/>
</dbReference>
<sequence length="408" mass="41620">MTPPVRRLRVVEGSAGGVRLVADAVAATGRRLADAAGTLVRLREGAVWDGPAGEAFGQRIASAPAVLDRAARRFLGAAAPLRELADVLEAEQLATQRTADEHADAWGAYVLLEDRVAALLGAGLTQAAPEVAALRRAQQEEMATVLRAEEGNRAALARFDAADARCARTVAALADDDIADSALYRGVRGAGSLGHGVGYLAMLPTRVAPQSALLGALGEGVGTLADTGLLLGYGEGSWAELGVGAGAWALGASGQALRKGATAGSVLRADGGVAVSSMSAGERVLAGTVATARSRVRRARARYAHLPERGTPSALLGGPPLPPSGSALTRARAAGARLARSRLASARTELRLAAAGGRQTSRMYLAGVSLQASSKALPVTVPPRRRPPRSRPLSLPPPPPGCSATVGW</sequence>
<reference evidence="2 3" key="1">
    <citation type="submission" date="2020-08" db="EMBL/GenBank/DDBJ databases">
        <title>Genome sequence of Phycicoccus endophyticus JCM 31784T.</title>
        <authorList>
            <person name="Hyun D.-W."/>
            <person name="Bae J.-W."/>
        </authorList>
    </citation>
    <scope>NUCLEOTIDE SEQUENCE [LARGE SCALE GENOMIC DNA]</scope>
    <source>
        <strain evidence="2 3">JCM 31784</strain>
    </source>
</reference>
<dbReference type="EMBL" id="CP060712">
    <property type="protein sequence ID" value="QNN50739.1"/>
    <property type="molecule type" value="Genomic_DNA"/>
</dbReference>
<evidence type="ECO:0000313" key="3">
    <source>
        <dbReference type="Proteomes" id="UP000515976"/>
    </source>
</evidence>